<comment type="caution">
    <text evidence="2">The sequence shown here is derived from an EMBL/GenBank/DDBJ whole genome shotgun (WGS) entry which is preliminary data.</text>
</comment>
<dbReference type="PROSITE" id="PS51257">
    <property type="entry name" value="PROKAR_LIPOPROTEIN"/>
    <property type="match status" value="1"/>
</dbReference>
<feature type="chain" id="PRO_5047448007" description="Lipoprotein" evidence="1">
    <location>
        <begin position="33"/>
        <end position="87"/>
    </location>
</feature>
<name>A0ABS4ZVM0_9MYCO</name>
<gene>
    <name evidence="2" type="ORF">JOF57_003466</name>
</gene>
<feature type="signal peptide" evidence="1">
    <location>
        <begin position="1"/>
        <end position="32"/>
    </location>
</feature>
<evidence type="ECO:0008006" key="4">
    <source>
        <dbReference type="Google" id="ProtNLM"/>
    </source>
</evidence>
<sequence>MKRGMRATALARLCVLVSLAVGLTGCHSGGFAFEPTKWPESLEDFRFRWSAEPGIDLPSGPAVPLRAYLESHRIGDMTRNTDLVYPG</sequence>
<keyword evidence="3" id="KW-1185">Reference proteome</keyword>
<organism evidence="2 3">
    <name type="scientific">Mycolicibacterium lutetiense</name>
    <dbReference type="NCBI Taxonomy" id="1641992"/>
    <lineage>
        <taxon>Bacteria</taxon>
        <taxon>Bacillati</taxon>
        <taxon>Actinomycetota</taxon>
        <taxon>Actinomycetes</taxon>
        <taxon>Mycobacteriales</taxon>
        <taxon>Mycobacteriaceae</taxon>
        <taxon>Mycolicibacterium</taxon>
    </lineage>
</organism>
<dbReference type="Proteomes" id="UP000694460">
    <property type="component" value="Unassembled WGS sequence"/>
</dbReference>
<proteinExistence type="predicted"/>
<evidence type="ECO:0000313" key="3">
    <source>
        <dbReference type="Proteomes" id="UP000694460"/>
    </source>
</evidence>
<dbReference type="EMBL" id="JAGIOP010000002">
    <property type="protein sequence ID" value="MBP2453553.1"/>
    <property type="molecule type" value="Genomic_DNA"/>
</dbReference>
<accession>A0ABS4ZVM0</accession>
<evidence type="ECO:0000313" key="2">
    <source>
        <dbReference type="EMBL" id="MBP2453553.1"/>
    </source>
</evidence>
<keyword evidence="1" id="KW-0732">Signal</keyword>
<reference evidence="2 3" key="1">
    <citation type="submission" date="2021-03" db="EMBL/GenBank/DDBJ databases">
        <title>Sequencing the genomes of 1000 actinobacteria strains.</title>
        <authorList>
            <person name="Klenk H.-P."/>
        </authorList>
    </citation>
    <scope>NUCLEOTIDE SEQUENCE [LARGE SCALE GENOMIC DNA]</scope>
    <source>
        <strain evidence="2 3">DSM 46713</strain>
    </source>
</reference>
<evidence type="ECO:0000256" key="1">
    <source>
        <dbReference type="SAM" id="SignalP"/>
    </source>
</evidence>
<protein>
    <recommendedName>
        <fullName evidence="4">Lipoprotein</fullName>
    </recommendedName>
</protein>